<evidence type="ECO:0000256" key="1">
    <source>
        <dbReference type="SAM" id="SignalP"/>
    </source>
</evidence>
<dbReference type="Pfam" id="PF20490">
    <property type="entry name" value="SCGB3A"/>
    <property type="match status" value="1"/>
</dbReference>
<evidence type="ECO:0000313" key="2">
    <source>
        <dbReference type="EMBL" id="KAF6481948.1"/>
    </source>
</evidence>
<dbReference type="OrthoDB" id="9449786at2759"/>
<dbReference type="PANTHER" id="PTHR34829">
    <property type="entry name" value="SECRETOGLOBIN FAMILY 3A MEMBER 2"/>
    <property type="match status" value="1"/>
</dbReference>
<dbReference type="EMBL" id="JACASF010000004">
    <property type="protein sequence ID" value="KAF6481948.1"/>
    <property type="molecule type" value="Genomic_DNA"/>
</dbReference>
<name>A0A7J8ICA6_MOLMO</name>
<proteinExistence type="predicted"/>
<feature type="signal peptide" evidence="1">
    <location>
        <begin position="1"/>
        <end position="20"/>
    </location>
</feature>
<keyword evidence="1" id="KW-0732">Signal</keyword>
<organism evidence="2 3">
    <name type="scientific">Molossus molossus</name>
    <name type="common">Pallas' mastiff bat</name>
    <name type="synonym">Vespertilio molossus</name>
    <dbReference type="NCBI Taxonomy" id="27622"/>
    <lineage>
        <taxon>Eukaryota</taxon>
        <taxon>Metazoa</taxon>
        <taxon>Chordata</taxon>
        <taxon>Craniata</taxon>
        <taxon>Vertebrata</taxon>
        <taxon>Euteleostomi</taxon>
        <taxon>Mammalia</taxon>
        <taxon>Eutheria</taxon>
        <taxon>Laurasiatheria</taxon>
        <taxon>Chiroptera</taxon>
        <taxon>Yangochiroptera</taxon>
        <taxon>Molossidae</taxon>
        <taxon>Molossus</taxon>
    </lineage>
</organism>
<dbReference type="PANTHER" id="PTHR34829:SF1">
    <property type="entry name" value="SECRETOGLOBIN FAMILY 3A MEMBER 1"/>
    <property type="match status" value="1"/>
</dbReference>
<accession>A0A7J8ICA6</accession>
<comment type="caution">
    <text evidence="2">The sequence shown here is derived from an EMBL/GenBank/DDBJ whole genome shotgun (WGS) entry which is preliminary data.</text>
</comment>
<gene>
    <name evidence="2" type="ORF">HJG59_016141</name>
</gene>
<dbReference type="GO" id="GO:1901741">
    <property type="term" value="P:positive regulation of myoblast fusion"/>
    <property type="evidence" value="ECO:0007669"/>
    <property type="project" value="TreeGrafter"/>
</dbReference>
<dbReference type="InterPro" id="IPR040301">
    <property type="entry name" value="Secretoglobin_3A"/>
</dbReference>
<sequence>MKLTTAFLVLCVALLSQCTAAFFMNKMAKPVAPTEAALAPAMEDGAGAGTVAYPFFKGFNPVKFVLASLGIPVDHLVEGSRKCVAELGPESMGAMKALLGALTFFG</sequence>
<evidence type="ECO:0000313" key="3">
    <source>
        <dbReference type="Proteomes" id="UP000550707"/>
    </source>
</evidence>
<keyword evidence="3" id="KW-1185">Reference proteome</keyword>
<dbReference type="Proteomes" id="UP000550707">
    <property type="component" value="Unassembled WGS sequence"/>
</dbReference>
<reference evidence="2 3" key="1">
    <citation type="journal article" date="2020" name="Nature">
        <title>Six reference-quality genomes reveal evolution of bat adaptations.</title>
        <authorList>
            <person name="Jebb D."/>
            <person name="Huang Z."/>
            <person name="Pippel M."/>
            <person name="Hughes G.M."/>
            <person name="Lavrichenko K."/>
            <person name="Devanna P."/>
            <person name="Winkler S."/>
            <person name="Jermiin L.S."/>
            <person name="Skirmuntt E.C."/>
            <person name="Katzourakis A."/>
            <person name="Burkitt-Gray L."/>
            <person name="Ray D.A."/>
            <person name="Sullivan K.A.M."/>
            <person name="Roscito J.G."/>
            <person name="Kirilenko B.M."/>
            <person name="Davalos L.M."/>
            <person name="Corthals A.P."/>
            <person name="Power M.L."/>
            <person name="Jones G."/>
            <person name="Ransome R.D."/>
            <person name="Dechmann D.K.N."/>
            <person name="Locatelli A.G."/>
            <person name="Puechmaille S.J."/>
            <person name="Fedrigo O."/>
            <person name="Jarvis E.D."/>
            <person name="Hiller M."/>
            <person name="Vernes S.C."/>
            <person name="Myers E.W."/>
            <person name="Teeling E.C."/>
        </authorList>
    </citation>
    <scope>NUCLEOTIDE SEQUENCE [LARGE SCALE GENOMIC DNA]</scope>
    <source>
        <strain evidence="2">MMolMol1</strain>
        <tissue evidence="2">Muscle</tissue>
    </source>
</reference>
<dbReference type="GO" id="GO:0005615">
    <property type="term" value="C:extracellular space"/>
    <property type="evidence" value="ECO:0007669"/>
    <property type="project" value="InterPro"/>
</dbReference>
<dbReference type="AlphaFoldDB" id="A0A7J8ICA6"/>
<feature type="chain" id="PRO_5029651404" evidence="1">
    <location>
        <begin position="21"/>
        <end position="106"/>
    </location>
</feature>
<protein>
    <submittedName>
        <fullName evidence="2">Secretoglobin family 3A member 1</fullName>
    </submittedName>
</protein>
<dbReference type="InParanoid" id="A0A7J8ICA6"/>